<dbReference type="OrthoDB" id="2373335at2759"/>
<proteinExistence type="predicted"/>
<dbReference type="AlphaFoldDB" id="A0A9N9J2L1"/>
<keyword evidence="2" id="KW-1185">Reference proteome</keyword>
<protein>
    <submittedName>
        <fullName evidence="1">1975_t:CDS:1</fullName>
    </submittedName>
</protein>
<gene>
    <name evidence="1" type="ORF">DERYTH_LOCUS17679</name>
</gene>
<reference evidence="1" key="1">
    <citation type="submission" date="2021-06" db="EMBL/GenBank/DDBJ databases">
        <authorList>
            <person name="Kallberg Y."/>
            <person name="Tangrot J."/>
            <person name="Rosling A."/>
        </authorList>
    </citation>
    <scope>NUCLEOTIDE SEQUENCE</scope>
    <source>
        <strain evidence="1">MA453B</strain>
    </source>
</reference>
<evidence type="ECO:0000313" key="1">
    <source>
        <dbReference type="EMBL" id="CAG8759481.1"/>
    </source>
</evidence>
<sequence length="56" mass="6584">VYNKIIEISTNEYMKNELNGIDFKCNISLEDFEDDPKEISNKINNTIGKNDGYYYI</sequence>
<organism evidence="1 2">
    <name type="scientific">Dentiscutata erythropus</name>
    <dbReference type="NCBI Taxonomy" id="1348616"/>
    <lineage>
        <taxon>Eukaryota</taxon>
        <taxon>Fungi</taxon>
        <taxon>Fungi incertae sedis</taxon>
        <taxon>Mucoromycota</taxon>
        <taxon>Glomeromycotina</taxon>
        <taxon>Glomeromycetes</taxon>
        <taxon>Diversisporales</taxon>
        <taxon>Gigasporaceae</taxon>
        <taxon>Dentiscutata</taxon>
    </lineage>
</organism>
<comment type="caution">
    <text evidence="1">The sequence shown here is derived from an EMBL/GenBank/DDBJ whole genome shotgun (WGS) entry which is preliminary data.</text>
</comment>
<accession>A0A9N9J2L1</accession>
<feature type="non-terminal residue" evidence="1">
    <location>
        <position position="1"/>
    </location>
</feature>
<dbReference type="EMBL" id="CAJVPY010016924">
    <property type="protein sequence ID" value="CAG8759481.1"/>
    <property type="molecule type" value="Genomic_DNA"/>
</dbReference>
<name>A0A9N9J2L1_9GLOM</name>
<evidence type="ECO:0000313" key="2">
    <source>
        <dbReference type="Proteomes" id="UP000789405"/>
    </source>
</evidence>
<dbReference type="Proteomes" id="UP000789405">
    <property type="component" value="Unassembled WGS sequence"/>
</dbReference>